<name>A0A1F5Z8H5_9BACT</name>
<evidence type="ECO:0000313" key="2">
    <source>
        <dbReference type="Proteomes" id="UP000176854"/>
    </source>
</evidence>
<proteinExistence type="predicted"/>
<evidence type="ECO:0008006" key="3">
    <source>
        <dbReference type="Google" id="ProtNLM"/>
    </source>
</evidence>
<protein>
    <recommendedName>
        <fullName evidence="3">PIN domain-containing protein</fullName>
    </recommendedName>
</protein>
<reference evidence="1 2" key="1">
    <citation type="journal article" date="2016" name="Nat. Commun.">
        <title>Thousands of microbial genomes shed light on interconnected biogeochemical processes in an aquifer system.</title>
        <authorList>
            <person name="Anantharaman K."/>
            <person name="Brown C.T."/>
            <person name="Hug L.A."/>
            <person name="Sharon I."/>
            <person name="Castelle C.J."/>
            <person name="Probst A.J."/>
            <person name="Thomas B.C."/>
            <person name="Singh A."/>
            <person name="Wilkins M.J."/>
            <person name="Karaoz U."/>
            <person name="Brodie E.L."/>
            <person name="Williams K.H."/>
            <person name="Hubbard S.S."/>
            <person name="Banfield J.F."/>
        </authorList>
    </citation>
    <scope>NUCLEOTIDE SEQUENCE [LARGE SCALE GENOMIC DNA]</scope>
</reference>
<sequence>MVSAIISQKGAAYELLGKKSIALITSVTVNKEVKEVARRLKISIPKKIFLVVKVIQINLDKPELTKRYSRSVIDAEDTHVVAGAVKAESDFLLIYNTRHYKVEHIKQKYGIHIMKPGKFLQYLRSVN</sequence>
<dbReference type="AlphaFoldDB" id="A0A1F5Z8H5"/>
<evidence type="ECO:0000313" key="1">
    <source>
        <dbReference type="EMBL" id="OGG08768.1"/>
    </source>
</evidence>
<accession>A0A1F5Z8H5</accession>
<gene>
    <name evidence="1" type="ORF">A2154_03805</name>
</gene>
<dbReference type="EMBL" id="MFJC01000047">
    <property type="protein sequence ID" value="OGG08768.1"/>
    <property type="molecule type" value="Genomic_DNA"/>
</dbReference>
<organism evidence="1 2">
    <name type="scientific">Candidatus Gottesmanbacteria bacterium RBG_16_43_7</name>
    <dbReference type="NCBI Taxonomy" id="1798373"/>
    <lineage>
        <taxon>Bacteria</taxon>
        <taxon>Candidatus Gottesmaniibacteriota</taxon>
    </lineage>
</organism>
<dbReference type="Proteomes" id="UP000176854">
    <property type="component" value="Unassembled WGS sequence"/>
</dbReference>
<comment type="caution">
    <text evidence="1">The sequence shown here is derived from an EMBL/GenBank/DDBJ whole genome shotgun (WGS) entry which is preliminary data.</text>
</comment>